<dbReference type="InterPro" id="IPR045107">
    <property type="entry name" value="SAC3/GANP/THP3"/>
</dbReference>
<dbReference type="PANTHER" id="PTHR12436">
    <property type="entry name" value="80 KDA MCM3-ASSOCIATED PROTEIN"/>
    <property type="match status" value="1"/>
</dbReference>
<dbReference type="PANTHER" id="PTHR12436:SF3">
    <property type="entry name" value="GERMINAL-CENTER ASSOCIATED NUCLEAR PROTEIN"/>
    <property type="match status" value="1"/>
</dbReference>
<dbReference type="GO" id="GO:0005737">
    <property type="term" value="C:cytoplasm"/>
    <property type="evidence" value="ECO:0007669"/>
    <property type="project" value="TreeGrafter"/>
</dbReference>
<evidence type="ECO:0000259" key="3">
    <source>
        <dbReference type="Pfam" id="PF03399"/>
    </source>
</evidence>
<dbReference type="GO" id="GO:0070390">
    <property type="term" value="C:transcription export complex 2"/>
    <property type="evidence" value="ECO:0007669"/>
    <property type="project" value="TreeGrafter"/>
</dbReference>
<evidence type="ECO:0000313" key="5">
    <source>
        <dbReference type="Proteomes" id="UP000008068"/>
    </source>
</evidence>
<dbReference type="OMA" id="SYLQCCV"/>
<feature type="coiled-coil region" evidence="1">
    <location>
        <begin position="683"/>
        <end position="712"/>
    </location>
</feature>
<dbReference type="HOGENOM" id="CLU_277217_0_0_1"/>
<protein>
    <recommendedName>
        <fullName evidence="3">SAC3/GANP/THP3 conserved domain-containing protein</fullName>
    </recommendedName>
</protein>
<dbReference type="FunCoup" id="G0NG49">
    <property type="interactions" value="708"/>
</dbReference>
<dbReference type="eggNOG" id="KOG1860">
    <property type="taxonomic scope" value="Eukaryota"/>
</dbReference>
<feature type="region of interest" description="Disordered" evidence="2">
    <location>
        <begin position="47"/>
        <end position="76"/>
    </location>
</feature>
<dbReference type="EMBL" id="GL379878">
    <property type="protein sequence ID" value="EGT59794.1"/>
    <property type="molecule type" value="Genomic_DNA"/>
</dbReference>
<evidence type="ECO:0000256" key="1">
    <source>
        <dbReference type="SAM" id="Coils"/>
    </source>
</evidence>
<dbReference type="GO" id="GO:0006406">
    <property type="term" value="P:mRNA export from nucleus"/>
    <property type="evidence" value="ECO:0007669"/>
    <property type="project" value="TreeGrafter"/>
</dbReference>
<dbReference type="OrthoDB" id="21502at2759"/>
<dbReference type="AlphaFoldDB" id="G0NG49"/>
<evidence type="ECO:0000313" key="4">
    <source>
        <dbReference type="EMBL" id="EGT59794.1"/>
    </source>
</evidence>
<dbReference type="Pfam" id="PF03399">
    <property type="entry name" value="SAC3_GANP"/>
    <property type="match status" value="1"/>
</dbReference>
<feature type="compositionally biased region" description="Basic and acidic residues" evidence="2">
    <location>
        <begin position="47"/>
        <end position="59"/>
    </location>
</feature>
<feature type="coiled-coil region" evidence="1">
    <location>
        <begin position="1043"/>
        <end position="1083"/>
    </location>
</feature>
<feature type="region of interest" description="Disordered" evidence="2">
    <location>
        <begin position="217"/>
        <end position="244"/>
    </location>
</feature>
<feature type="coiled-coil region" evidence="1">
    <location>
        <begin position="736"/>
        <end position="813"/>
    </location>
</feature>
<dbReference type="InParanoid" id="G0NG49"/>
<keyword evidence="1" id="KW-0175">Coiled coil</keyword>
<dbReference type="Gene3D" id="1.25.40.990">
    <property type="match status" value="1"/>
</dbReference>
<feature type="region of interest" description="Disordered" evidence="2">
    <location>
        <begin position="1"/>
        <end position="29"/>
    </location>
</feature>
<gene>
    <name evidence="4" type="ORF">CAEBREN_00715</name>
</gene>
<feature type="domain" description="SAC3/GANP/THP3 conserved" evidence="3">
    <location>
        <begin position="298"/>
        <end position="584"/>
    </location>
</feature>
<name>G0NG49_CAEBE</name>
<proteinExistence type="predicted"/>
<reference evidence="5" key="1">
    <citation type="submission" date="2011-07" db="EMBL/GenBank/DDBJ databases">
        <authorList>
            <consortium name="Caenorhabditis brenneri Sequencing and Analysis Consortium"/>
            <person name="Wilson R.K."/>
        </authorList>
    </citation>
    <scope>NUCLEOTIDE SEQUENCE [LARGE SCALE GENOMIC DNA]</scope>
    <source>
        <strain evidence="5">PB2801</strain>
    </source>
</reference>
<dbReference type="STRING" id="135651.G0NG49"/>
<keyword evidence="5" id="KW-1185">Reference proteome</keyword>
<organism evidence="5">
    <name type="scientific">Caenorhabditis brenneri</name>
    <name type="common">Nematode worm</name>
    <dbReference type="NCBI Taxonomy" id="135651"/>
    <lineage>
        <taxon>Eukaryota</taxon>
        <taxon>Metazoa</taxon>
        <taxon>Ecdysozoa</taxon>
        <taxon>Nematoda</taxon>
        <taxon>Chromadorea</taxon>
        <taxon>Rhabditida</taxon>
        <taxon>Rhabditina</taxon>
        <taxon>Rhabditomorpha</taxon>
        <taxon>Rhabditoidea</taxon>
        <taxon>Rhabditidae</taxon>
        <taxon>Peloderinae</taxon>
        <taxon>Caenorhabditis</taxon>
    </lineage>
</organism>
<evidence type="ECO:0000256" key="2">
    <source>
        <dbReference type="SAM" id="MobiDB-lite"/>
    </source>
</evidence>
<sequence>MDPPPFNFNTASTSGKGPPAPSAFGSSVPKATFGSLFAKPSIFAQAAKREAEKPIETRDSGGPAPSNSLASRLTIPARNKESIFKAQGDTSDEKVPNLQEGQFAIRSRMKEGRLPVAPYNAALRRGGTPDESENKVPKIAPKINFQFGKLNEKKAIFGRPKPIADDVGKDEVDHAARKEPPKSLFGVPFDTSSVKVFDKESTGSLFTNNAKSGLTVPARPFGDRMWKPNRAPTPENRPFKTHNSEEEKLIQKLASLRGQRCPEDYDKYILLDERDKVLCQLREIDSTLTKRLERCEEMCTEKERYQRIVQKGVSPFECDEETGDVSHEMMVKQYARSAADQERPLPHELRSEKIMNHAMCYLLHNVLDEFPESPEQRAAWYNFLWNRTRALRKEVTQLSLSDSLALNLVERCTRLHILFGYVLCDLETEHFDAAMNNETLGKCLQTLRHLYEDFEKRGIPCNNEAEFRSYDVMLHMNDTNVLSQVLSYRNEVRQSEPVRLALQLASSFRDKNYCRFFRLLQTQASYLQCCVAHKNFTATRSNAISIMANSYGRSTFPLDKLQRILGYDNNEDLTIMLKTYGLRTEGSDQVMLSKDDLSLNESIPLATYDWIDRKNTGRLSNVVYGPGLFQFIASRCDVSNSFNHHHEYTNDKVLEAVLSGSNISSTNDAGVSSFAQSSGSLSLQASMEQKRKMEAERQKKIEEAQREKLIARLMTGVIDQVVHGIVDEEIRKASISRKQMIAVENARRQKEEQERRTVEVELKRKETEKEVARSLAMKIEKETTEKELKRIALEEIRKERRERERKIARLIAEKFWKEILKSVDAHVKSICQEMVNEKEVILEGLETFRERMAKQWLLQFWNRWREWVQIKKQEKIKKYEMIRRCIPRWESEEVANKLVKKYGATSPKSSPVCSILNRPTNSVKLAIFKRNRQHRVAAKAFRRWRASVQKLKHLRKMAETRQKQENAFYKRFQQAARIETRFKFDAPEEVTRTNRRKSDTYKEERSPLKLHNSSLHFLDTSLSVARRHLIDWEPATELPDDLKEKLKRKRESFEKTCEEHILKKKKEEELLSKDAKINDLRIKKVTGEADSLLDETLRYTAELDQIIADIRSRRVEDL</sequence>
<dbReference type="InterPro" id="IPR005062">
    <property type="entry name" value="SAC3/GANP/THP3_conserved"/>
</dbReference>
<dbReference type="Proteomes" id="UP000008068">
    <property type="component" value="Unassembled WGS sequence"/>
</dbReference>
<accession>G0NG49</accession>